<proteinExistence type="inferred from homology"/>
<keyword evidence="6" id="KW-1185">Reference proteome</keyword>
<dbReference type="Proteomes" id="UP001176468">
    <property type="component" value="Unassembled WGS sequence"/>
</dbReference>
<dbReference type="PROSITE" id="PS00061">
    <property type="entry name" value="ADH_SHORT"/>
    <property type="match status" value="1"/>
</dbReference>
<comment type="similarity">
    <text evidence="1 3">Belongs to the short-chain dehydrogenases/reductases (SDR) family.</text>
</comment>
<evidence type="ECO:0000256" key="1">
    <source>
        <dbReference type="ARBA" id="ARBA00006484"/>
    </source>
</evidence>
<dbReference type="PRINTS" id="PR00081">
    <property type="entry name" value="GDHRDH"/>
</dbReference>
<reference evidence="5" key="1">
    <citation type="submission" date="2023-07" db="EMBL/GenBank/DDBJ databases">
        <authorList>
            <person name="Kim M.K."/>
        </authorList>
    </citation>
    <scope>NUCLEOTIDE SEQUENCE</scope>
    <source>
        <strain evidence="5">CA1-15</strain>
    </source>
</reference>
<dbReference type="InterPro" id="IPR002347">
    <property type="entry name" value="SDR_fam"/>
</dbReference>
<dbReference type="Pfam" id="PF00106">
    <property type="entry name" value="adh_short"/>
    <property type="match status" value="1"/>
</dbReference>
<dbReference type="EC" id="1.-.-.-" evidence="5"/>
<feature type="domain" description="Ketoreductase" evidence="4">
    <location>
        <begin position="7"/>
        <end position="189"/>
    </location>
</feature>
<dbReference type="PANTHER" id="PTHR44196">
    <property type="entry name" value="DEHYDROGENASE/REDUCTASE SDR FAMILY MEMBER 7B"/>
    <property type="match status" value="1"/>
</dbReference>
<dbReference type="RefSeq" id="WP_304560687.1">
    <property type="nucleotide sequence ID" value="NZ_JAUQSZ010000004.1"/>
</dbReference>
<dbReference type="EMBL" id="JAUQSZ010000004">
    <property type="protein sequence ID" value="MDO7842220.1"/>
    <property type="molecule type" value="Genomic_DNA"/>
</dbReference>
<accession>A0ABT8ZXC2</accession>
<organism evidence="5 6">
    <name type="scientific">Sphingomonas immobilis</name>
    <dbReference type="NCBI Taxonomy" id="3063997"/>
    <lineage>
        <taxon>Bacteria</taxon>
        <taxon>Pseudomonadati</taxon>
        <taxon>Pseudomonadota</taxon>
        <taxon>Alphaproteobacteria</taxon>
        <taxon>Sphingomonadales</taxon>
        <taxon>Sphingomonadaceae</taxon>
        <taxon>Sphingomonas</taxon>
    </lineage>
</organism>
<protein>
    <submittedName>
        <fullName evidence="5">SDR family oxidoreductase</fullName>
        <ecNumber evidence="5">1.-.-.-</ecNumber>
    </submittedName>
</protein>
<evidence type="ECO:0000256" key="2">
    <source>
        <dbReference type="ARBA" id="ARBA00023002"/>
    </source>
</evidence>
<dbReference type="InterPro" id="IPR020904">
    <property type="entry name" value="Sc_DH/Rdtase_CS"/>
</dbReference>
<evidence type="ECO:0000256" key="3">
    <source>
        <dbReference type="RuleBase" id="RU000363"/>
    </source>
</evidence>
<dbReference type="Gene3D" id="3.40.50.720">
    <property type="entry name" value="NAD(P)-binding Rossmann-like Domain"/>
    <property type="match status" value="1"/>
</dbReference>
<evidence type="ECO:0000313" key="5">
    <source>
        <dbReference type="EMBL" id="MDO7842220.1"/>
    </source>
</evidence>
<comment type="caution">
    <text evidence="5">The sequence shown here is derived from an EMBL/GenBank/DDBJ whole genome shotgun (WGS) entry which is preliminary data.</text>
</comment>
<dbReference type="InterPro" id="IPR057326">
    <property type="entry name" value="KR_dom"/>
</dbReference>
<name>A0ABT8ZXC2_9SPHN</name>
<sequence length="273" mass="27711">MEKIDGRTAFVTGGASGIGLAIAQALVDEGARVMIADIDGPALDAAVAALGSDAAGVRLDVRDRAEWAAAKIALESRFGPVDILVNNAGIGPDGHTLADMDPVAFDRVIAIKLTGTFNGIATFAAGMRERGDGHIVNTASMAGLIASAKLGAYTASKFAVVGLSEVLRAEMARHGVGVSVLCPGLIRTNLGATTIAAGSDRVTPRTPSTDQGIDPAIVGALVVDGIRANAMHIVTHGDYQAHVAERMARVVAAFDGVPVRAGGTPPGTDTARD</sequence>
<dbReference type="InterPro" id="IPR036291">
    <property type="entry name" value="NAD(P)-bd_dom_sf"/>
</dbReference>
<dbReference type="CDD" id="cd05233">
    <property type="entry name" value="SDR_c"/>
    <property type="match status" value="1"/>
</dbReference>
<dbReference type="SUPFAM" id="SSF51735">
    <property type="entry name" value="NAD(P)-binding Rossmann-fold domains"/>
    <property type="match status" value="1"/>
</dbReference>
<dbReference type="PANTHER" id="PTHR44196:SF1">
    <property type="entry name" value="DEHYDROGENASE_REDUCTASE SDR FAMILY MEMBER 7B"/>
    <property type="match status" value="1"/>
</dbReference>
<dbReference type="GO" id="GO:0016491">
    <property type="term" value="F:oxidoreductase activity"/>
    <property type="evidence" value="ECO:0007669"/>
    <property type="project" value="UniProtKB-KW"/>
</dbReference>
<dbReference type="SMART" id="SM00822">
    <property type="entry name" value="PKS_KR"/>
    <property type="match status" value="1"/>
</dbReference>
<keyword evidence="2 5" id="KW-0560">Oxidoreductase</keyword>
<gene>
    <name evidence="5" type="ORF">Q5H94_07770</name>
</gene>
<evidence type="ECO:0000259" key="4">
    <source>
        <dbReference type="SMART" id="SM00822"/>
    </source>
</evidence>
<evidence type="ECO:0000313" key="6">
    <source>
        <dbReference type="Proteomes" id="UP001176468"/>
    </source>
</evidence>
<dbReference type="PRINTS" id="PR00080">
    <property type="entry name" value="SDRFAMILY"/>
</dbReference>